<keyword evidence="2" id="KW-1185">Reference proteome</keyword>
<sequence>MDLQGYEVDLTRERGQVTIQRRRYGRRGYPWDYVVSTSPEYFAEEIEFVRQEWEQARSLAIILNRDYEYVAYAEDGMVPQELAIEGKPAIATYLCGVHENSTEEVAEMMDVQRDTVVKYLSRFDPQRRSEG</sequence>
<organism evidence="1 2">
    <name type="scientific">Halobellus rubicundus</name>
    <dbReference type="NCBI Taxonomy" id="2996466"/>
    <lineage>
        <taxon>Archaea</taxon>
        <taxon>Methanobacteriati</taxon>
        <taxon>Methanobacteriota</taxon>
        <taxon>Stenosarchaea group</taxon>
        <taxon>Halobacteria</taxon>
        <taxon>Halobacteriales</taxon>
        <taxon>Haloferacaceae</taxon>
        <taxon>Halobellus</taxon>
    </lineage>
</organism>
<gene>
    <name evidence="1" type="ORF">OS889_03910</name>
</gene>
<dbReference type="Proteomes" id="UP001570511">
    <property type="component" value="Unassembled WGS sequence"/>
</dbReference>
<evidence type="ECO:0008006" key="3">
    <source>
        <dbReference type="Google" id="ProtNLM"/>
    </source>
</evidence>
<dbReference type="EMBL" id="JBGNYA010000001">
    <property type="protein sequence ID" value="MFA1610148.1"/>
    <property type="molecule type" value="Genomic_DNA"/>
</dbReference>
<protein>
    <recommendedName>
        <fullName evidence="3">Helix-turn-helix domain-containing protein</fullName>
    </recommendedName>
</protein>
<comment type="caution">
    <text evidence="1">The sequence shown here is derived from an EMBL/GenBank/DDBJ whole genome shotgun (WGS) entry which is preliminary data.</text>
</comment>
<reference evidence="1 2" key="1">
    <citation type="submission" date="2024-08" db="EMBL/GenBank/DDBJ databases">
        <title>Halobellus sp. MBLA0158 whole genome sequence.</title>
        <authorList>
            <person name="Hwang C.Y."/>
            <person name="Cho E.-S."/>
            <person name="Seo M.-J."/>
        </authorList>
    </citation>
    <scope>NUCLEOTIDE SEQUENCE [LARGE SCALE GENOMIC DNA]</scope>
    <source>
        <strain evidence="1 2">MBLA0158</strain>
    </source>
</reference>
<name>A0ABD5MCD3_9EURY</name>
<accession>A0ABD5MCD3</accession>
<evidence type="ECO:0000313" key="2">
    <source>
        <dbReference type="Proteomes" id="UP001570511"/>
    </source>
</evidence>
<proteinExistence type="predicted"/>
<evidence type="ECO:0000313" key="1">
    <source>
        <dbReference type="EMBL" id="MFA1610148.1"/>
    </source>
</evidence>
<dbReference type="RefSeq" id="WP_372387476.1">
    <property type="nucleotide sequence ID" value="NZ_JBGNYA010000001.1"/>
</dbReference>
<dbReference type="AlphaFoldDB" id="A0ABD5MCD3"/>